<evidence type="ECO:0008006" key="3">
    <source>
        <dbReference type="Google" id="ProtNLM"/>
    </source>
</evidence>
<proteinExistence type="predicted"/>
<name>A0A9W7EXV9_9STRA</name>
<comment type="caution">
    <text evidence="1">The sequence shown here is derived from an EMBL/GenBank/DDBJ whole genome shotgun (WGS) entry which is preliminary data.</text>
</comment>
<evidence type="ECO:0000313" key="1">
    <source>
        <dbReference type="EMBL" id="GMH94385.1"/>
    </source>
</evidence>
<reference evidence="2" key="1">
    <citation type="journal article" date="2023" name="Commun. Biol.">
        <title>Genome analysis of Parmales, the sister group of diatoms, reveals the evolutionary specialization of diatoms from phago-mixotrophs to photoautotrophs.</title>
        <authorList>
            <person name="Ban H."/>
            <person name="Sato S."/>
            <person name="Yoshikawa S."/>
            <person name="Yamada K."/>
            <person name="Nakamura Y."/>
            <person name="Ichinomiya M."/>
            <person name="Sato N."/>
            <person name="Blanc-Mathieu R."/>
            <person name="Endo H."/>
            <person name="Kuwata A."/>
            <person name="Ogata H."/>
        </authorList>
    </citation>
    <scope>NUCLEOTIDE SEQUENCE [LARGE SCALE GENOMIC DNA]</scope>
</reference>
<dbReference type="AlphaFoldDB" id="A0A9W7EXV9"/>
<sequence>MEAESSDLNSIKSILYRAADTKQTDGATVISNLLSAEKLVKSETKKRAADDFDVTSELRKNLAGTWRLIFTTGTLKTQQALNTKINYFPLTGEKPLFF</sequence>
<accession>A0A9W7EXV9</accession>
<gene>
    <name evidence="1" type="ORF">TL16_g12894</name>
</gene>
<organism evidence="1 2">
    <name type="scientific">Triparma laevis f. inornata</name>
    <dbReference type="NCBI Taxonomy" id="1714386"/>
    <lineage>
        <taxon>Eukaryota</taxon>
        <taxon>Sar</taxon>
        <taxon>Stramenopiles</taxon>
        <taxon>Ochrophyta</taxon>
        <taxon>Bolidophyceae</taxon>
        <taxon>Parmales</taxon>
        <taxon>Triparmaceae</taxon>
        <taxon>Triparma</taxon>
    </lineage>
</organism>
<dbReference type="Proteomes" id="UP001162640">
    <property type="component" value="Unassembled WGS sequence"/>
</dbReference>
<protein>
    <recommendedName>
        <fullName evidence="3">Plastid lipid-associated protein/fibrillin conserved domain-containing protein</fullName>
    </recommendedName>
</protein>
<evidence type="ECO:0000313" key="2">
    <source>
        <dbReference type="Proteomes" id="UP001162640"/>
    </source>
</evidence>
<dbReference type="EMBL" id="BLQM01000556">
    <property type="protein sequence ID" value="GMH94385.1"/>
    <property type="molecule type" value="Genomic_DNA"/>
</dbReference>